<dbReference type="RefSeq" id="WP_344509767.1">
    <property type="nucleotide sequence ID" value="NZ_BAAAQD010000023.1"/>
</dbReference>
<name>A0ABN2C9U3_9ACTN</name>
<dbReference type="InterPro" id="IPR022385">
    <property type="entry name" value="Rhs_assc_core"/>
</dbReference>
<feature type="region of interest" description="Disordered" evidence="1">
    <location>
        <begin position="1173"/>
        <end position="1203"/>
    </location>
</feature>
<evidence type="ECO:0000313" key="2">
    <source>
        <dbReference type="EMBL" id="GAA1552453.1"/>
    </source>
</evidence>
<dbReference type="InterPro" id="IPR006530">
    <property type="entry name" value="YD"/>
</dbReference>
<feature type="compositionally biased region" description="Low complexity" evidence="1">
    <location>
        <begin position="1191"/>
        <end position="1202"/>
    </location>
</feature>
<dbReference type="EMBL" id="BAAAQD010000023">
    <property type="protein sequence ID" value="GAA1552453.1"/>
    <property type="molecule type" value="Genomic_DNA"/>
</dbReference>
<evidence type="ECO:0000313" key="3">
    <source>
        <dbReference type="Proteomes" id="UP001501470"/>
    </source>
</evidence>
<feature type="compositionally biased region" description="Polar residues" evidence="1">
    <location>
        <begin position="1173"/>
        <end position="1190"/>
    </location>
</feature>
<sequence length="1653" mass="179940">MAGNAETNSALRVPVFANRGDEPCFNSGSFGASWCYQTWRWNLDYVEDPHGNTMSYWYTREENVTGLFANPGATAAYDRAGYLNRIDYGTRKNQSLSTPAPMQMVFSVGDRCLASCWSGSNPVTANWPDTPWDLKCSAVPCNNNIAPSFWTIKRLTGVTTKVRGSTAYQDVDEWTLTHQYPSTNDTTSPSLWLASITHAGKVGGSKALPAVTFGGTAYANRMDFNVSAGVPQTNKYRVTRVSNGTGGELQITYDPTDCSISAPPDPDNNDKRCFPQYYAPPLAQPGWSWWNKYRVSKVLEVDLVGGSTTPVEYNYDYTTAGSSTPVLWHHNDSIWDTKVSKRTWSAWRGYSTVKVTKGPAGDPRGYTEFLYMRGMHKDRTDAGLYTRTATITASEGAVLNDDDRLHGFLREERHYDGPGGQLLSATLNDPWQQQTASRTMTPAWAAPNVQTAAFLQTSRKQSRIWIAATSTWRRTDVQTTFDSTYAQPTLEQDLGDTSIATDNVCTSTTYARNTTNWLIDYKAQTLTTDCTASPAPANHLSGSQTLFDGNTTAGVIGTRGLATKTLALESFTGSTPVWTQASRSVYDDNGRVLDSFDASGDKTMTRYSPASGGPVLSATTTNPAGHISTATFDGVRSQPVTNTDANGKTTTLAYDPLGRLTQVWLPGRALNLTPNIEYVYNVRETPASSVQTKKLGPNGNIISSYEFYDGLLRARQTQAPAPVANGGRIITDTKYDGRGLVAKSSIAYDSSSGPADAIKAVAENTVLSQNRYTYDTMGRKTIDALYGAGPTNPTFKWQTTTAYDGDRTTVLTPTGGYATTSFMNVRGSTTQLRQYLGSTATGTYQATTYTYDRLNRLTQVQDQSSNVWSTRFNLRGWADQSTDPDRGTTNTVKFDLDGRAVTTTDARGISLTTAYDSLGRATELYDGIGTTGFKRASWLYDTVANGQLTSTTRYVGTDSFTSTVTGYDDGYRPLGTTTVIPSSLSMPWLPSGSYTTSMTYKVDGSIATLTYPGAGNLPAETLTTTYDDTGKALTLTGMETYIAGTSYYAFGDPYQQILGSGSKRVRQTTVIDDSTRRLTSTKTETENSANPNTWIERLTEGYGYDQVGNVKNITETLAGSVVSNQCFNYDALRELTEAWTTAAAVCQANPSAGAIGGPDPYWTSYRYATGTSDYNNGNRTQETQHSTSGGTDTTRNYTYPTTGKRHTLTSVTATGGSNGTDSYTYDAAGNTQTRNIAGKPGQTLTWDNENHLASIADSNGTSSYIYDPAGARLVAKDAAGATVYLSGYELRKVGSTVTGTRYYGVASRTPSDLTWLAKDHHGTGQLAIAAATQAVTRRKTDPFGRPRGADPSWPNTQGFVGGTRDVTGLTHLGAREYDPLSGRFISDDSVTDPADPQQVNGYSYAAASPVTNIDATGMRTCSDPTDCAGDDTNGNMAYSPEAAKRDKFKRELAKLKKKTYKKGKDYDRGDFLPYVMSQTIVDAAQWVGIDARMLMAIIFREGGRQGQKTFYEAIDYGALWWSDSPSIGVGQLIERRFDETVANHPELGMFKFTDMVENDQLAIVVAAYHIKDIQDGIEANKADFKGPAKGKSLEYMTAYSYNRGPADAIADAKKGELYGGKSDNTGTYYADIIMSHYDAAERFLCNSDYWTCS</sequence>
<comment type="caution">
    <text evidence="2">The sequence shown here is derived from an EMBL/GenBank/DDBJ whole genome shotgun (WGS) entry which is preliminary data.</text>
</comment>
<accession>A0ABN2C9U3</accession>
<dbReference type="NCBIfam" id="TIGR03696">
    <property type="entry name" value="Rhs_assc_core"/>
    <property type="match status" value="1"/>
</dbReference>
<keyword evidence="3" id="KW-1185">Reference proteome</keyword>
<gene>
    <name evidence="2" type="ORF">GCM10009827_086460</name>
</gene>
<reference evidence="2 3" key="1">
    <citation type="journal article" date="2019" name="Int. J. Syst. Evol. Microbiol.">
        <title>The Global Catalogue of Microorganisms (GCM) 10K type strain sequencing project: providing services to taxonomists for standard genome sequencing and annotation.</title>
        <authorList>
            <consortium name="The Broad Institute Genomics Platform"/>
            <consortium name="The Broad Institute Genome Sequencing Center for Infectious Disease"/>
            <person name="Wu L."/>
            <person name="Ma J."/>
        </authorList>
    </citation>
    <scope>NUCLEOTIDE SEQUENCE [LARGE SCALE GENOMIC DNA]</scope>
    <source>
        <strain evidence="2 3">JCM 15933</strain>
    </source>
</reference>
<protein>
    <recommendedName>
        <fullName evidence="4">Transglycosylase SLT domain-containing protein</fullName>
    </recommendedName>
</protein>
<proteinExistence type="predicted"/>
<dbReference type="PANTHER" id="PTHR32305:SF17">
    <property type="entry name" value="TRNA NUCLEASE WAPA"/>
    <property type="match status" value="1"/>
</dbReference>
<dbReference type="Gene3D" id="2.180.10.10">
    <property type="entry name" value="RHS repeat-associated core"/>
    <property type="match status" value="2"/>
</dbReference>
<feature type="region of interest" description="Disordered" evidence="1">
    <location>
        <begin position="1340"/>
        <end position="1361"/>
    </location>
</feature>
<dbReference type="InterPro" id="IPR050708">
    <property type="entry name" value="T6SS_VgrG/RHS"/>
</dbReference>
<evidence type="ECO:0008006" key="4">
    <source>
        <dbReference type="Google" id="ProtNLM"/>
    </source>
</evidence>
<dbReference type="PANTHER" id="PTHR32305">
    <property type="match status" value="1"/>
</dbReference>
<organism evidence="2 3">
    <name type="scientific">Dactylosporangium maewongense</name>
    <dbReference type="NCBI Taxonomy" id="634393"/>
    <lineage>
        <taxon>Bacteria</taxon>
        <taxon>Bacillati</taxon>
        <taxon>Actinomycetota</taxon>
        <taxon>Actinomycetes</taxon>
        <taxon>Micromonosporales</taxon>
        <taxon>Micromonosporaceae</taxon>
        <taxon>Dactylosporangium</taxon>
    </lineage>
</organism>
<dbReference type="Proteomes" id="UP001501470">
    <property type="component" value="Unassembled WGS sequence"/>
</dbReference>
<dbReference type="Pfam" id="PF05593">
    <property type="entry name" value="RHS_repeat"/>
    <property type="match status" value="1"/>
</dbReference>
<dbReference type="NCBIfam" id="TIGR01643">
    <property type="entry name" value="YD_repeat_2x"/>
    <property type="match status" value="1"/>
</dbReference>
<evidence type="ECO:0000256" key="1">
    <source>
        <dbReference type="SAM" id="MobiDB-lite"/>
    </source>
</evidence>
<dbReference type="InterPro" id="IPR031325">
    <property type="entry name" value="RHS_repeat"/>
</dbReference>